<dbReference type="InterPro" id="IPR036890">
    <property type="entry name" value="HATPase_C_sf"/>
</dbReference>
<dbReference type="GO" id="GO:0005524">
    <property type="term" value="F:ATP binding"/>
    <property type="evidence" value="ECO:0007669"/>
    <property type="project" value="UniProtKB-KW"/>
</dbReference>
<dbReference type="PANTHER" id="PTHR45436:SF5">
    <property type="entry name" value="SENSOR HISTIDINE KINASE TRCS"/>
    <property type="match status" value="1"/>
</dbReference>
<keyword evidence="9 17" id="KW-0418">Kinase</keyword>
<protein>
    <recommendedName>
        <fullName evidence="3">histidine kinase</fullName>
        <ecNumber evidence="3">2.7.13.3</ecNumber>
    </recommendedName>
</protein>
<dbReference type="SMART" id="SM00387">
    <property type="entry name" value="HATPase_c"/>
    <property type="match status" value="1"/>
</dbReference>
<dbReference type="STRING" id="1042163.BRLA_c027220"/>
<dbReference type="PANTHER" id="PTHR45436">
    <property type="entry name" value="SENSOR HISTIDINE KINASE YKOH"/>
    <property type="match status" value="1"/>
</dbReference>
<evidence type="ECO:0000256" key="11">
    <source>
        <dbReference type="ARBA" id="ARBA00022989"/>
    </source>
</evidence>
<evidence type="ECO:0000256" key="8">
    <source>
        <dbReference type="ARBA" id="ARBA00022741"/>
    </source>
</evidence>
<dbReference type="GO" id="GO:0000155">
    <property type="term" value="F:phosphorelay sensor kinase activity"/>
    <property type="evidence" value="ECO:0007669"/>
    <property type="project" value="InterPro"/>
</dbReference>
<dbReference type="PROSITE" id="PS50109">
    <property type="entry name" value="HIS_KIN"/>
    <property type="match status" value="1"/>
</dbReference>
<dbReference type="InterPro" id="IPR003661">
    <property type="entry name" value="HisK_dim/P_dom"/>
</dbReference>
<evidence type="ECO:0000256" key="14">
    <source>
        <dbReference type="SAM" id="Phobius"/>
    </source>
</evidence>
<reference evidence="17 18" key="1">
    <citation type="journal article" date="2011" name="J. Bacteriol.">
        <title>Genome sequence of Brevibacillus laterosporus LMG 15441, a pathogen of invertebrates.</title>
        <authorList>
            <person name="Djukic M."/>
            <person name="Poehlein A."/>
            <person name="Thurmer A."/>
            <person name="Daniel R."/>
        </authorList>
    </citation>
    <scope>NUCLEOTIDE SEQUENCE [LARGE SCALE GENOMIC DNA]</scope>
    <source>
        <strain evidence="17 18">LMG 15441</strain>
    </source>
</reference>
<dbReference type="InterPro" id="IPR050428">
    <property type="entry name" value="TCS_sensor_his_kinase"/>
</dbReference>
<evidence type="ECO:0000256" key="2">
    <source>
        <dbReference type="ARBA" id="ARBA00004651"/>
    </source>
</evidence>
<evidence type="ECO:0000256" key="3">
    <source>
        <dbReference type="ARBA" id="ARBA00012438"/>
    </source>
</evidence>
<comment type="catalytic activity">
    <reaction evidence="1">
        <text>ATP + protein L-histidine = ADP + protein N-phospho-L-histidine.</text>
        <dbReference type="EC" id="2.7.13.3"/>
    </reaction>
</comment>
<evidence type="ECO:0000256" key="12">
    <source>
        <dbReference type="ARBA" id="ARBA00023012"/>
    </source>
</evidence>
<sequence length="454" mass="51789">MRKQVTRRLPTSLTWRLTVILTTAMTLFLLFMNLFVYMSTSNLVYQYEQKQLQKKVVTILNELQKATLGHKTTNLQVVKDVLLKYADVHQAILLETSTNKTLASVIGTGWTEEDLRNQENVISSMQTVQLPGFPDVLLLTIIQDNEQLRPIFRILIQILCWSAVATFIISAIGVYQLTQIGLQPLTQLIEQIRKKEAEDLRSRLPVITNDAEIKDLVLAFNSLLDRVEDAFSKQQQFIADASHEFKTPLAIIEGYARLLQRWGKHNPEVRDEALSAMLQECSRLFELIEDLLSLAKLQDNPSKEPLFATQDMVPLLEEIRTTWTTLFPKHLSLHFSWNAPLTLPMNPGKIRQLFDILLDNAKKYTEEGFVEVHVFSTDAWVEIHIKDTGVGIPDAELANVFQRFYRVDKSRTREKGGSGLGLSIAKSIVDLHHGRIEMRRTPTGGTEVVVWLPC</sequence>
<dbReference type="SUPFAM" id="SSF55874">
    <property type="entry name" value="ATPase domain of HSP90 chaperone/DNA topoisomerase II/histidine kinase"/>
    <property type="match status" value="1"/>
</dbReference>
<keyword evidence="13 14" id="KW-0472">Membrane</keyword>
<dbReference type="InterPro" id="IPR003594">
    <property type="entry name" value="HATPase_dom"/>
</dbReference>
<keyword evidence="7 14" id="KW-0812">Transmembrane</keyword>
<dbReference type="Proteomes" id="UP000005850">
    <property type="component" value="Chromosome"/>
</dbReference>
<keyword evidence="4" id="KW-1003">Cell membrane</keyword>
<evidence type="ECO:0000259" key="15">
    <source>
        <dbReference type="PROSITE" id="PS50109"/>
    </source>
</evidence>
<dbReference type="HOGENOM" id="CLU_000445_89_6_9"/>
<evidence type="ECO:0000256" key="1">
    <source>
        <dbReference type="ARBA" id="ARBA00000085"/>
    </source>
</evidence>
<evidence type="ECO:0000256" key="7">
    <source>
        <dbReference type="ARBA" id="ARBA00022692"/>
    </source>
</evidence>
<dbReference type="CDD" id="cd06225">
    <property type="entry name" value="HAMP"/>
    <property type="match status" value="1"/>
</dbReference>
<dbReference type="RefSeq" id="WP_003336127.1">
    <property type="nucleotide sequence ID" value="NZ_CP007806.1"/>
</dbReference>
<dbReference type="InterPro" id="IPR004358">
    <property type="entry name" value="Sig_transdc_His_kin-like_C"/>
</dbReference>
<evidence type="ECO:0000256" key="6">
    <source>
        <dbReference type="ARBA" id="ARBA00022679"/>
    </source>
</evidence>
<comment type="subcellular location">
    <subcellularLocation>
        <location evidence="2">Cell membrane</location>
        <topology evidence="2">Multi-pass membrane protein</topology>
    </subcellularLocation>
</comment>
<dbReference type="Pfam" id="PF00512">
    <property type="entry name" value="HisKA"/>
    <property type="match status" value="1"/>
</dbReference>
<dbReference type="SUPFAM" id="SSF47384">
    <property type="entry name" value="Homodimeric domain of signal transducing histidine kinase"/>
    <property type="match status" value="1"/>
</dbReference>
<keyword evidence="18" id="KW-1185">Reference proteome</keyword>
<dbReference type="Gene3D" id="3.30.565.10">
    <property type="entry name" value="Histidine kinase-like ATPase, C-terminal domain"/>
    <property type="match status" value="1"/>
</dbReference>
<evidence type="ECO:0000256" key="13">
    <source>
        <dbReference type="ARBA" id="ARBA00023136"/>
    </source>
</evidence>
<name>A0A075R6G2_BRELA</name>
<dbReference type="AlphaFoldDB" id="A0A075R6G2"/>
<keyword evidence="8" id="KW-0547">Nucleotide-binding</keyword>
<dbReference type="SMART" id="SM00304">
    <property type="entry name" value="HAMP"/>
    <property type="match status" value="1"/>
</dbReference>
<evidence type="ECO:0000256" key="5">
    <source>
        <dbReference type="ARBA" id="ARBA00022553"/>
    </source>
</evidence>
<evidence type="ECO:0000313" key="17">
    <source>
        <dbReference type="EMBL" id="AIG27041.1"/>
    </source>
</evidence>
<dbReference type="eggNOG" id="COG5002">
    <property type="taxonomic scope" value="Bacteria"/>
</dbReference>
<dbReference type="PROSITE" id="PS50885">
    <property type="entry name" value="HAMP"/>
    <property type="match status" value="1"/>
</dbReference>
<proteinExistence type="predicted"/>
<dbReference type="CDD" id="cd00082">
    <property type="entry name" value="HisKA"/>
    <property type="match status" value="1"/>
</dbReference>
<keyword evidence="12" id="KW-0902">Two-component regulatory system</keyword>
<dbReference type="FunFam" id="3.30.565.10:FF:000006">
    <property type="entry name" value="Sensor histidine kinase WalK"/>
    <property type="match status" value="1"/>
</dbReference>
<evidence type="ECO:0000256" key="4">
    <source>
        <dbReference type="ARBA" id="ARBA00022475"/>
    </source>
</evidence>
<keyword evidence="10" id="KW-0067">ATP-binding</keyword>
<organism evidence="17 18">
    <name type="scientific">Brevibacillus laterosporus LMG 15441</name>
    <dbReference type="NCBI Taxonomy" id="1042163"/>
    <lineage>
        <taxon>Bacteria</taxon>
        <taxon>Bacillati</taxon>
        <taxon>Bacillota</taxon>
        <taxon>Bacilli</taxon>
        <taxon>Bacillales</taxon>
        <taxon>Paenibacillaceae</taxon>
        <taxon>Brevibacillus</taxon>
    </lineage>
</organism>
<evidence type="ECO:0000313" key="18">
    <source>
        <dbReference type="Proteomes" id="UP000005850"/>
    </source>
</evidence>
<evidence type="ECO:0000256" key="9">
    <source>
        <dbReference type="ARBA" id="ARBA00022777"/>
    </source>
</evidence>
<dbReference type="PRINTS" id="PR00344">
    <property type="entry name" value="BCTRLSENSOR"/>
</dbReference>
<dbReference type="EC" id="2.7.13.3" evidence="3"/>
<dbReference type="InterPro" id="IPR003660">
    <property type="entry name" value="HAMP_dom"/>
</dbReference>
<feature type="transmembrane region" description="Helical" evidence="14">
    <location>
        <begin position="154"/>
        <end position="175"/>
    </location>
</feature>
<feature type="transmembrane region" description="Helical" evidence="14">
    <location>
        <begin position="20"/>
        <end position="45"/>
    </location>
</feature>
<dbReference type="CDD" id="cd00075">
    <property type="entry name" value="HATPase"/>
    <property type="match status" value="1"/>
</dbReference>
<gene>
    <name evidence="17" type="primary">arlS_2</name>
    <name evidence="17" type="ORF">BRLA_c027220</name>
</gene>
<keyword evidence="11 14" id="KW-1133">Transmembrane helix</keyword>
<dbReference type="Pfam" id="PF00672">
    <property type="entry name" value="HAMP"/>
    <property type="match status" value="1"/>
</dbReference>
<dbReference type="EMBL" id="CP007806">
    <property type="protein sequence ID" value="AIG27041.1"/>
    <property type="molecule type" value="Genomic_DNA"/>
</dbReference>
<feature type="domain" description="HAMP" evidence="16">
    <location>
        <begin position="179"/>
        <end position="232"/>
    </location>
</feature>
<dbReference type="Gene3D" id="6.10.340.10">
    <property type="match status" value="1"/>
</dbReference>
<dbReference type="GO" id="GO:0005886">
    <property type="term" value="C:plasma membrane"/>
    <property type="evidence" value="ECO:0007669"/>
    <property type="project" value="UniProtKB-SubCell"/>
</dbReference>
<dbReference type="Gene3D" id="1.10.287.130">
    <property type="match status" value="1"/>
</dbReference>
<dbReference type="Pfam" id="PF02518">
    <property type="entry name" value="HATPase_c"/>
    <property type="match status" value="1"/>
</dbReference>
<dbReference type="InterPro" id="IPR005467">
    <property type="entry name" value="His_kinase_dom"/>
</dbReference>
<keyword evidence="6 17" id="KW-0808">Transferase</keyword>
<dbReference type="KEGG" id="blr:BRLA_c027220"/>
<dbReference type="FunFam" id="1.10.287.130:FF:000001">
    <property type="entry name" value="Two-component sensor histidine kinase"/>
    <property type="match status" value="1"/>
</dbReference>
<evidence type="ECO:0000256" key="10">
    <source>
        <dbReference type="ARBA" id="ARBA00022840"/>
    </source>
</evidence>
<evidence type="ECO:0000259" key="16">
    <source>
        <dbReference type="PROSITE" id="PS50885"/>
    </source>
</evidence>
<feature type="domain" description="Histidine kinase" evidence="15">
    <location>
        <begin position="240"/>
        <end position="454"/>
    </location>
</feature>
<dbReference type="SMART" id="SM00388">
    <property type="entry name" value="HisKA"/>
    <property type="match status" value="1"/>
</dbReference>
<accession>A0A075R6G2</accession>
<keyword evidence="5" id="KW-0597">Phosphoprotein</keyword>
<dbReference type="InterPro" id="IPR036097">
    <property type="entry name" value="HisK_dim/P_sf"/>
</dbReference>